<reference evidence="5 6" key="1">
    <citation type="journal article" date="2019" name="Genome Biol. Evol.">
        <title>The Rhododendron genome and chromosomal organization provide insight into shared whole-genome duplications across the heath family (Ericaceae).</title>
        <authorList>
            <person name="Soza V.L."/>
            <person name="Lindsley D."/>
            <person name="Waalkes A."/>
            <person name="Ramage E."/>
            <person name="Patwardhan R.P."/>
            <person name="Burton J.N."/>
            <person name="Adey A."/>
            <person name="Kumar A."/>
            <person name="Qiu R."/>
            <person name="Shendure J."/>
            <person name="Hall B."/>
        </authorList>
    </citation>
    <scope>NUCLEOTIDE SEQUENCE [LARGE SCALE GENOMIC DNA]</scope>
    <source>
        <strain evidence="5">RSF 1966-606</strain>
    </source>
</reference>
<dbReference type="OrthoDB" id="1752115at2759"/>
<dbReference type="Proteomes" id="UP000428333">
    <property type="component" value="Linkage Group LG08"/>
</dbReference>
<keyword evidence="6" id="KW-1185">Reference proteome</keyword>
<keyword evidence="3" id="KW-0012">Acyltransferase</keyword>
<sequence length="248" mass="26565">LGFFLGGGAATPCPTSSPPPLSATPPHLASRRIPPLTRSAFFSPPPSPPPPPPAPLRLLFAAATAFSSPSPLCLHLRLPLLLPCGNVVGDIPLAIQVNFFDCGGVAVSMAMSHEVGDFSSLNTFVNSCAAAAVGIAMSFGRGLMRRVSSRRRTLQGSLCMKLTLDELALHAFPIRNLVVFSDAQSGDGVEAWVTSKADDMAKLEVDEEDLLANYFFKRRAWVNLKAEDMAKFEVDEDLLAFVLPKDGW</sequence>
<dbReference type="EMBL" id="QEFC01002140">
    <property type="protein sequence ID" value="KAE9454229.1"/>
    <property type="molecule type" value="Genomic_DNA"/>
</dbReference>
<organism evidence="5 6">
    <name type="scientific">Rhododendron williamsianum</name>
    <dbReference type="NCBI Taxonomy" id="262921"/>
    <lineage>
        <taxon>Eukaryota</taxon>
        <taxon>Viridiplantae</taxon>
        <taxon>Streptophyta</taxon>
        <taxon>Embryophyta</taxon>
        <taxon>Tracheophyta</taxon>
        <taxon>Spermatophyta</taxon>
        <taxon>Magnoliopsida</taxon>
        <taxon>eudicotyledons</taxon>
        <taxon>Gunneridae</taxon>
        <taxon>Pentapetalae</taxon>
        <taxon>asterids</taxon>
        <taxon>Ericales</taxon>
        <taxon>Ericaceae</taxon>
        <taxon>Ericoideae</taxon>
        <taxon>Rhodoreae</taxon>
        <taxon>Rhododendron</taxon>
    </lineage>
</organism>
<evidence type="ECO:0000256" key="3">
    <source>
        <dbReference type="ARBA" id="ARBA00023315"/>
    </source>
</evidence>
<proteinExistence type="inferred from homology"/>
<dbReference type="PANTHER" id="PTHR31623:SF17">
    <property type="entry name" value="F21J9.9"/>
    <property type="match status" value="1"/>
</dbReference>
<comment type="similarity">
    <text evidence="1">Belongs to the plant acyltransferase family.</text>
</comment>
<protein>
    <submittedName>
        <fullName evidence="5">Uncharacterized protein</fullName>
    </submittedName>
</protein>
<evidence type="ECO:0000256" key="1">
    <source>
        <dbReference type="ARBA" id="ARBA00009861"/>
    </source>
</evidence>
<evidence type="ECO:0000256" key="4">
    <source>
        <dbReference type="SAM" id="MobiDB-lite"/>
    </source>
</evidence>
<accession>A0A6A4LFZ8</accession>
<dbReference type="InterPro" id="IPR023213">
    <property type="entry name" value="CAT-like_dom_sf"/>
</dbReference>
<feature type="non-terminal residue" evidence="5">
    <location>
        <position position="1"/>
    </location>
</feature>
<keyword evidence="2" id="KW-0808">Transferase</keyword>
<name>A0A6A4LFZ8_9ERIC</name>
<dbReference type="GO" id="GO:0016746">
    <property type="term" value="F:acyltransferase activity"/>
    <property type="evidence" value="ECO:0007669"/>
    <property type="project" value="UniProtKB-KW"/>
</dbReference>
<evidence type="ECO:0000256" key="2">
    <source>
        <dbReference type="ARBA" id="ARBA00022679"/>
    </source>
</evidence>
<dbReference type="AlphaFoldDB" id="A0A6A4LFZ8"/>
<evidence type="ECO:0000313" key="6">
    <source>
        <dbReference type="Proteomes" id="UP000428333"/>
    </source>
</evidence>
<gene>
    <name evidence="5" type="ORF">C3L33_13900</name>
</gene>
<feature type="region of interest" description="Disordered" evidence="4">
    <location>
        <begin position="1"/>
        <end position="31"/>
    </location>
</feature>
<evidence type="ECO:0000313" key="5">
    <source>
        <dbReference type="EMBL" id="KAE9454229.1"/>
    </source>
</evidence>
<dbReference type="Pfam" id="PF02458">
    <property type="entry name" value="Transferase"/>
    <property type="match status" value="1"/>
</dbReference>
<comment type="caution">
    <text evidence="5">The sequence shown here is derived from an EMBL/GenBank/DDBJ whole genome shotgun (WGS) entry which is preliminary data.</text>
</comment>
<dbReference type="Gene3D" id="3.30.559.10">
    <property type="entry name" value="Chloramphenicol acetyltransferase-like domain"/>
    <property type="match status" value="1"/>
</dbReference>
<dbReference type="PANTHER" id="PTHR31623">
    <property type="entry name" value="F21J9.9"/>
    <property type="match status" value="1"/>
</dbReference>